<protein>
    <submittedName>
        <fullName evidence="2">Uncharacterized protein</fullName>
    </submittedName>
</protein>
<dbReference type="AlphaFoldDB" id="A0AAP0J5S9"/>
<dbReference type="EMBL" id="JBBNAG010000006">
    <property type="protein sequence ID" value="KAK9126812.1"/>
    <property type="molecule type" value="Genomic_DNA"/>
</dbReference>
<evidence type="ECO:0000313" key="3">
    <source>
        <dbReference type="Proteomes" id="UP001419268"/>
    </source>
</evidence>
<proteinExistence type="predicted"/>
<reference evidence="2 3" key="1">
    <citation type="submission" date="2024-01" db="EMBL/GenBank/DDBJ databases">
        <title>Genome assemblies of Stephania.</title>
        <authorList>
            <person name="Yang L."/>
        </authorList>
    </citation>
    <scope>NUCLEOTIDE SEQUENCE [LARGE SCALE GENOMIC DNA]</scope>
    <source>
        <strain evidence="2">JXDWG</strain>
        <tissue evidence="2">Leaf</tissue>
    </source>
</reference>
<organism evidence="2 3">
    <name type="scientific">Stephania cephalantha</name>
    <dbReference type="NCBI Taxonomy" id="152367"/>
    <lineage>
        <taxon>Eukaryota</taxon>
        <taxon>Viridiplantae</taxon>
        <taxon>Streptophyta</taxon>
        <taxon>Embryophyta</taxon>
        <taxon>Tracheophyta</taxon>
        <taxon>Spermatophyta</taxon>
        <taxon>Magnoliopsida</taxon>
        <taxon>Ranunculales</taxon>
        <taxon>Menispermaceae</taxon>
        <taxon>Menispermoideae</taxon>
        <taxon>Cissampelideae</taxon>
        <taxon>Stephania</taxon>
    </lineage>
</organism>
<evidence type="ECO:0000256" key="1">
    <source>
        <dbReference type="SAM" id="MobiDB-lite"/>
    </source>
</evidence>
<dbReference type="Proteomes" id="UP001419268">
    <property type="component" value="Unassembled WGS sequence"/>
</dbReference>
<accession>A0AAP0J5S9</accession>
<evidence type="ECO:0000313" key="2">
    <source>
        <dbReference type="EMBL" id="KAK9126812.1"/>
    </source>
</evidence>
<name>A0AAP0J5S9_9MAGN</name>
<comment type="caution">
    <text evidence="2">The sequence shown here is derived from an EMBL/GenBank/DDBJ whole genome shotgun (WGS) entry which is preliminary data.</text>
</comment>
<gene>
    <name evidence="2" type="ORF">Scep_015658</name>
</gene>
<sequence>MQPSKVGKVERERAGKMQFMLNNHPSSGLPLCVSGITHRLAVPLEIADHDRRRDAMMRRRQRSSPHQVSVSERFVGNREMGGGGGVRVRDVEKERDVDDDELKCNRSYAGCTAKAA</sequence>
<feature type="region of interest" description="Disordered" evidence="1">
    <location>
        <begin position="55"/>
        <end position="87"/>
    </location>
</feature>
<keyword evidence="3" id="KW-1185">Reference proteome</keyword>